<dbReference type="PROSITE" id="PS50865">
    <property type="entry name" value="ZF_MYND_2"/>
    <property type="match status" value="1"/>
</dbReference>
<evidence type="ECO:0000256" key="1">
    <source>
        <dbReference type="ARBA" id="ARBA00022723"/>
    </source>
</evidence>
<evidence type="ECO:0000313" key="7">
    <source>
        <dbReference type="Proteomes" id="UP000243015"/>
    </source>
</evidence>
<proteinExistence type="predicted"/>
<dbReference type="EMBL" id="LHPM01000013">
    <property type="protein sequence ID" value="OAL66041.1"/>
    <property type="molecule type" value="Genomic_DNA"/>
</dbReference>
<dbReference type="GO" id="GO:0000981">
    <property type="term" value="F:DNA-binding transcription factor activity, RNA polymerase II-specific"/>
    <property type="evidence" value="ECO:0007669"/>
    <property type="project" value="TreeGrafter"/>
</dbReference>
<organism evidence="6 7">
    <name type="scientific">Trichophyton rubrum</name>
    <name type="common">Athlete's foot fungus</name>
    <name type="synonym">Epidermophyton rubrum</name>
    <dbReference type="NCBI Taxonomy" id="5551"/>
    <lineage>
        <taxon>Eukaryota</taxon>
        <taxon>Fungi</taxon>
        <taxon>Dikarya</taxon>
        <taxon>Ascomycota</taxon>
        <taxon>Pezizomycotina</taxon>
        <taxon>Eurotiomycetes</taxon>
        <taxon>Eurotiomycetidae</taxon>
        <taxon>Onygenales</taxon>
        <taxon>Arthrodermataceae</taxon>
        <taxon>Trichophyton</taxon>
    </lineage>
</organism>
<dbReference type="Pfam" id="PF01753">
    <property type="entry name" value="zf-MYND"/>
    <property type="match status" value="1"/>
</dbReference>
<evidence type="ECO:0000256" key="2">
    <source>
        <dbReference type="ARBA" id="ARBA00022771"/>
    </source>
</evidence>
<dbReference type="Gene3D" id="6.10.140.2220">
    <property type="match status" value="1"/>
</dbReference>
<keyword evidence="1" id="KW-0479">Metal-binding</keyword>
<dbReference type="InterPro" id="IPR024119">
    <property type="entry name" value="TF_DEAF-1"/>
</dbReference>
<dbReference type="PANTHER" id="PTHR10237">
    <property type="entry name" value="DEFORMED EPIDERMAL AUTOREGULATORY FACTOR 1 HOMOLOG SUPPRESSIN"/>
    <property type="match status" value="1"/>
</dbReference>
<dbReference type="GO" id="GO:0008270">
    <property type="term" value="F:zinc ion binding"/>
    <property type="evidence" value="ECO:0007669"/>
    <property type="project" value="UniProtKB-KW"/>
</dbReference>
<dbReference type="GO" id="GO:0005634">
    <property type="term" value="C:nucleus"/>
    <property type="evidence" value="ECO:0007669"/>
    <property type="project" value="TreeGrafter"/>
</dbReference>
<accession>A0A178F110</accession>
<dbReference type="InterPro" id="IPR027974">
    <property type="entry name" value="DUF4470"/>
</dbReference>
<reference evidence="6 7" key="1">
    <citation type="submission" date="2016-05" db="EMBL/GenBank/DDBJ databases">
        <title>Genome sequencing of Trichophyton rubrum CMCC(F)T1i isolated from hair.</title>
        <authorList>
            <person name="Zhan P."/>
            <person name="Tao Y."/>
            <person name="Liu W."/>
        </authorList>
    </citation>
    <scope>NUCLEOTIDE SEQUENCE [LARGE SCALE GENOMIC DNA]</scope>
    <source>
        <strain evidence="7">CMCC(F)T1i</strain>
    </source>
</reference>
<evidence type="ECO:0000256" key="3">
    <source>
        <dbReference type="ARBA" id="ARBA00022833"/>
    </source>
</evidence>
<dbReference type="SUPFAM" id="SSF144232">
    <property type="entry name" value="HIT/MYND zinc finger-like"/>
    <property type="match status" value="1"/>
</dbReference>
<evidence type="ECO:0000313" key="6">
    <source>
        <dbReference type="EMBL" id="OAL66041.1"/>
    </source>
</evidence>
<dbReference type="InterPro" id="IPR002893">
    <property type="entry name" value="Znf_MYND"/>
</dbReference>
<keyword evidence="3" id="KW-0862">Zinc</keyword>
<evidence type="ECO:0000259" key="5">
    <source>
        <dbReference type="PROSITE" id="PS50865"/>
    </source>
</evidence>
<protein>
    <recommendedName>
        <fullName evidence="5">MYND-type domain-containing protein</fullName>
    </recommendedName>
</protein>
<name>A0A178F110_TRIRU</name>
<dbReference type="Proteomes" id="UP000243015">
    <property type="component" value="Unassembled WGS sequence"/>
</dbReference>
<dbReference type="Gene3D" id="3.30.460.40">
    <property type="match status" value="1"/>
</dbReference>
<feature type="domain" description="MYND-type" evidence="5">
    <location>
        <begin position="1369"/>
        <end position="1412"/>
    </location>
</feature>
<evidence type="ECO:0000256" key="4">
    <source>
        <dbReference type="PROSITE-ProRule" id="PRU00134"/>
    </source>
</evidence>
<gene>
    <name evidence="6" type="ORF">A7C99_3145</name>
</gene>
<dbReference type="PROSITE" id="PS01360">
    <property type="entry name" value="ZF_MYND_1"/>
    <property type="match status" value="1"/>
</dbReference>
<dbReference type="VEuPathDB" id="FungiDB:TERG_01862"/>
<comment type="caution">
    <text evidence="6">The sequence shown here is derived from an EMBL/GenBank/DDBJ whole genome shotgun (WGS) entry which is preliminary data.</text>
</comment>
<dbReference type="Pfam" id="PF14737">
    <property type="entry name" value="DUF4470"/>
    <property type="match status" value="1"/>
</dbReference>
<sequence>MHQKPNGIPQKKAKYFGESSPHDLRDLERNAAKATQCQLAKAASFLEQAFTGVKTAWFGGWALNLRGSLRETHDLSLLILAKDTPEIRSILEQYKWYDLAANRTVQERLFVDIGEEGQVVGANITLSGTPKLDEAESYELITPAFPTPQGSRVKVIHITWQVETKLTAWFSNRKLSDLLDLQFLLDTYKNEISRWSQFLDKDMRETFYAVYIAAVEDEEKCKVAKETLSLSGCVSTTLGCGDARNVLFTAYADLGSGNRKVDVTCCDLEAEIIARNVLLYTLIIDSTNDTNIEDIWNIYNNVLVNDTALALLRSQAKKLVENSKSLSDWNRGKYGKTLRFCTQATYSCVVHMWKFYALDPSDGLVFEDQQKKLELSIQKARDLKKQIVGTTRVATGIRSAAPCDFTKIDESHDFYDQFWREGAITPGMSSFLKATHMNPMIWTRSQRLVLHYGTQPLLGFHLATAYSPLAKESPLNYTSDGLGDTPAAVRAAFTQFRTYVKAFHALSSKWILRFVCADALVFCHTLQAQRYGTATRQEYSDNWHFEPFILDPHEYSGQGTGAPALFDAIDTSNLADHLGALNILAATGPLLKAKPTSTISTELLVSRGRDTDYIKSLLLGDMVTIGSLFKLTPNQYWSGTSVSSNFMERMFGAINEDTCQERYVVRWTRLVAEPITYDPKQLSRLMYSMYLSMFEDENPANLLRLKQDRVVFDEYKAYTRASLCCILQAIQRSNVVNWQAFIDQLFGLINQDSNLLMGAHYLQELYVHIHISGLHTSLSLNPGQDSIMARLPQSAFRNWTNIPPTLSVTLAIPHEKLSLFMEKPVNKYGTPICQLMFDSQAGQSIFADMQLGFGEVQASGTKYTEEYIIEISKDERGWDGTAPLFASVMVPTALVLLNPDLSTNIFFGLKTSPVTVQLVGKLGMNLAIHESTLANNDVYITRCRPNMRHQVTENSEITPLTSSVVSSDSPKHMEGVELTFHLELGSDCSKAVLLTTRLDVTSPKYQDILRQGAAVLVEQISPYKINVKLGGKPFHSNIRLPFPILSVNTKTRIARKSSYLEFIAPIASTGDLTQCLDNVFPIDLYENGPILRNLDYTALDKLPILDVRDSSKLDWVKLLSSDMFNDKEGKEKNKHQNCDFNSSPDVRVTFKNTLFSLFGYLSGVGAKAQITAFGLDSETSGGVNIIVLMSSLRLESANQSMVIDAAVIPLTIDLVMEMYSSLQGLTNRGMKTLKISDNELRLWKHVLPAFVDRCRTWKHLPSCEYMSTGKIPLSTDWAQPILCSCGEGKFPNGYEIQGFPEWKHIKKYATRVAISPCYWVPFLDKGFNFGTEDEEDKEDNQDSKKHNKEGVSQILESQLKSMDLKKGSCSNCGGKKPGSGTKLLRCSGCKVAEYCSKDCQREDWRARHKLACKMMARMK</sequence>
<dbReference type="PANTHER" id="PTHR10237:SF15">
    <property type="entry name" value="LD37257P"/>
    <property type="match status" value="1"/>
</dbReference>
<keyword evidence="2 4" id="KW-0863">Zinc-finger</keyword>
<dbReference type="VEuPathDB" id="FungiDB:TERG_01863"/>